<evidence type="ECO:0000313" key="3">
    <source>
        <dbReference type="Proteomes" id="UP000326950"/>
    </source>
</evidence>
<evidence type="ECO:0000313" key="2">
    <source>
        <dbReference type="EMBL" id="KAE8162391.1"/>
    </source>
</evidence>
<feature type="transmembrane region" description="Helical" evidence="1">
    <location>
        <begin position="109"/>
        <end position="130"/>
    </location>
</feature>
<name>A0A5N6UWW2_ASPTM</name>
<keyword evidence="3" id="KW-1185">Reference proteome</keyword>
<organism evidence="2 3">
    <name type="scientific">Aspergillus tamarii</name>
    <dbReference type="NCBI Taxonomy" id="41984"/>
    <lineage>
        <taxon>Eukaryota</taxon>
        <taxon>Fungi</taxon>
        <taxon>Dikarya</taxon>
        <taxon>Ascomycota</taxon>
        <taxon>Pezizomycotina</taxon>
        <taxon>Eurotiomycetes</taxon>
        <taxon>Eurotiomycetidae</taxon>
        <taxon>Eurotiales</taxon>
        <taxon>Aspergillaceae</taxon>
        <taxon>Aspergillus</taxon>
        <taxon>Aspergillus subgen. Circumdati</taxon>
    </lineage>
</organism>
<dbReference type="AlphaFoldDB" id="A0A5N6UWW2"/>
<sequence length="163" mass="17903">MNLLDPRWKLPLHCFQIFLIVMVIGLSVPRLFMKGQPRTRASTIGLGMSAKSLVIVLYQVLTEHIPALRKWASLKAYTILNVLEIVFWAAVAVLTVQANIQICIAPGCILGWGVAITGGNLSALAIYATIISYREWKESKGGVRSDGYKRAHELRGVSPVSSV</sequence>
<protein>
    <recommendedName>
        <fullName evidence="4">MARVEL domain-containing protein</fullName>
    </recommendedName>
</protein>
<evidence type="ECO:0008006" key="4">
    <source>
        <dbReference type="Google" id="ProtNLM"/>
    </source>
</evidence>
<feature type="transmembrane region" description="Helical" evidence="1">
    <location>
        <begin position="12"/>
        <end position="32"/>
    </location>
</feature>
<feature type="transmembrane region" description="Helical" evidence="1">
    <location>
        <begin position="74"/>
        <end position="97"/>
    </location>
</feature>
<keyword evidence="1" id="KW-1133">Transmembrane helix</keyword>
<evidence type="ECO:0000256" key="1">
    <source>
        <dbReference type="SAM" id="Phobius"/>
    </source>
</evidence>
<dbReference type="EMBL" id="ML738629">
    <property type="protein sequence ID" value="KAE8162391.1"/>
    <property type="molecule type" value="Genomic_DNA"/>
</dbReference>
<proteinExistence type="predicted"/>
<dbReference type="OrthoDB" id="3436860at2759"/>
<reference evidence="2 3" key="1">
    <citation type="submission" date="2019-04" db="EMBL/GenBank/DDBJ databases">
        <title>Friends and foes A comparative genomics study of 23 Aspergillus species from section Flavi.</title>
        <authorList>
            <consortium name="DOE Joint Genome Institute"/>
            <person name="Kjaerbolling I."/>
            <person name="Vesth T."/>
            <person name="Frisvad J.C."/>
            <person name="Nybo J.L."/>
            <person name="Theobald S."/>
            <person name="Kildgaard S."/>
            <person name="Isbrandt T."/>
            <person name="Kuo A."/>
            <person name="Sato A."/>
            <person name="Lyhne E.K."/>
            <person name="Kogle M.E."/>
            <person name="Wiebenga A."/>
            <person name="Kun R.S."/>
            <person name="Lubbers R.J."/>
            <person name="Makela M.R."/>
            <person name="Barry K."/>
            <person name="Chovatia M."/>
            <person name="Clum A."/>
            <person name="Daum C."/>
            <person name="Haridas S."/>
            <person name="He G."/>
            <person name="LaButti K."/>
            <person name="Lipzen A."/>
            <person name="Mondo S."/>
            <person name="Riley R."/>
            <person name="Salamov A."/>
            <person name="Simmons B.A."/>
            <person name="Magnuson J.K."/>
            <person name="Henrissat B."/>
            <person name="Mortensen U.H."/>
            <person name="Larsen T.O."/>
            <person name="Devries R.P."/>
            <person name="Grigoriev I.V."/>
            <person name="Machida M."/>
            <person name="Baker S.E."/>
            <person name="Andersen M.R."/>
        </authorList>
    </citation>
    <scope>NUCLEOTIDE SEQUENCE [LARGE SCALE GENOMIC DNA]</scope>
    <source>
        <strain evidence="2 3">CBS 117626</strain>
    </source>
</reference>
<gene>
    <name evidence="2" type="ORF">BDV40DRAFT_300417</name>
</gene>
<feature type="transmembrane region" description="Helical" evidence="1">
    <location>
        <begin position="44"/>
        <end position="62"/>
    </location>
</feature>
<dbReference type="Proteomes" id="UP000326950">
    <property type="component" value="Unassembled WGS sequence"/>
</dbReference>
<accession>A0A5N6UWW2</accession>
<keyword evidence="1" id="KW-0812">Transmembrane</keyword>
<keyword evidence="1" id="KW-0472">Membrane</keyword>